<gene>
    <name evidence="2" type="ORF">A3Q41_02172</name>
</gene>
<dbReference type="PATRIC" id="fig|1653479.3.peg.2200"/>
<dbReference type="OrthoDB" id="4484858at2"/>
<feature type="transmembrane region" description="Helical" evidence="1">
    <location>
        <begin position="48"/>
        <end position="69"/>
    </location>
</feature>
<name>A0A143QKJ7_RHOFA</name>
<keyword evidence="3" id="KW-1185">Reference proteome</keyword>
<dbReference type="RefSeq" id="WP_048317614.1">
    <property type="nucleotide sequence ID" value="NZ_CP015220.1"/>
</dbReference>
<evidence type="ECO:0000313" key="3">
    <source>
        <dbReference type="Proteomes" id="UP000076038"/>
    </source>
</evidence>
<evidence type="ECO:0000256" key="1">
    <source>
        <dbReference type="SAM" id="Phobius"/>
    </source>
</evidence>
<keyword evidence="1" id="KW-1133">Transmembrane helix</keyword>
<dbReference type="KEGG" id="rhs:A3Q41_02172"/>
<sequence>MLFLGLVIAAISAAMMTVATLQLSQVNEGHYLPMTIGKFVVRSPWTVTALRVGAQAIAAVGAWIVAVAVHNLTTASAALVLPAAALILPIAIPVLVITAQHNRRLTTSGI</sequence>
<reference evidence="3" key="2">
    <citation type="submission" date="2016-04" db="EMBL/GenBank/DDBJ databases">
        <title>Complete Genome and Plasmid Sequences for Rhodococcus fascians D188 and Draft Sequences for Rhodococcus spp. Isolates PBTS 1 and PBTS 2.</title>
        <authorList>
            <person name="Stamer R."/>
            <person name="Vereecke D."/>
            <person name="Zhang Y."/>
            <person name="Schilkey F."/>
            <person name="Devitt N."/>
            <person name="Randall J."/>
        </authorList>
    </citation>
    <scope>NUCLEOTIDE SEQUENCE [LARGE SCALE GENOMIC DNA]</scope>
    <source>
        <strain evidence="3">PBTS2</strain>
    </source>
</reference>
<dbReference type="AlphaFoldDB" id="A0A143QKJ7"/>
<organism evidence="2 3">
    <name type="scientific">Rhodococcoides fascians</name>
    <name type="common">Rhodococcus fascians</name>
    <dbReference type="NCBI Taxonomy" id="1828"/>
    <lineage>
        <taxon>Bacteria</taxon>
        <taxon>Bacillati</taxon>
        <taxon>Actinomycetota</taxon>
        <taxon>Actinomycetes</taxon>
        <taxon>Mycobacteriales</taxon>
        <taxon>Nocardiaceae</taxon>
        <taxon>Rhodococcoides</taxon>
    </lineage>
</organism>
<keyword evidence="1" id="KW-0472">Membrane</keyword>
<proteinExistence type="predicted"/>
<accession>A0A143QKJ7</accession>
<dbReference type="EMBL" id="CP015220">
    <property type="protein sequence ID" value="AMY23474.1"/>
    <property type="molecule type" value="Genomic_DNA"/>
</dbReference>
<dbReference type="Proteomes" id="UP000076038">
    <property type="component" value="Chromosome"/>
</dbReference>
<reference evidence="2 3" key="1">
    <citation type="journal article" date="2016" name="Genome Announc.">
        <title>Complete Genome and Plasmid Sequences for Rhodococcus fascians D188 and Draft Sequences for Rhodococcus Isolates PBTS 1 and PBTS 2.</title>
        <authorList>
            <person name="Stamler R.A."/>
            <person name="Vereecke D."/>
            <person name="Zhang Y."/>
            <person name="Schilkey F."/>
            <person name="Devitt N."/>
            <person name="Randall J.J."/>
        </authorList>
    </citation>
    <scope>NUCLEOTIDE SEQUENCE [LARGE SCALE GENOMIC DNA]</scope>
    <source>
        <strain evidence="2 3">PBTS2</strain>
    </source>
</reference>
<feature type="transmembrane region" description="Helical" evidence="1">
    <location>
        <begin position="76"/>
        <end position="99"/>
    </location>
</feature>
<evidence type="ECO:0000313" key="2">
    <source>
        <dbReference type="EMBL" id="AMY23474.1"/>
    </source>
</evidence>
<keyword evidence="1" id="KW-0812">Transmembrane</keyword>
<protein>
    <submittedName>
        <fullName evidence="2">Uncharacterized protein</fullName>
    </submittedName>
</protein>